<keyword evidence="2" id="KW-1185">Reference proteome</keyword>
<dbReference type="Proteomes" id="UP001278188">
    <property type="component" value="Unassembled WGS sequence"/>
</dbReference>
<sequence>MAFHHEVGGPFGLTAQQSDQLEQGLKALDAEFNQAVDVENDEFAQQYSAKFEQLTNGLGVSEEEREMLISHLYFTEEFHDLVTYIVPAYYRAGGDREVYSDTYELMMGEMQLED</sequence>
<protein>
    <recommendedName>
        <fullName evidence="3">TipAS antibiotic-recognition domain-containing protein</fullName>
    </recommendedName>
</protein>
<name>A0ABU3WKU8_9GAMM</name>
<evidence type="ECO:0008006" key="3">
    <source>
        <dbReference type="Google" id="ProtNLM"/>
    </source>
</evidence>
<reference evidence="1 2" key="1">
    <citation type="submission" date="2023-06" db="EMBL/GenBank/DDBJ databases">
        <title>Genomic Analysis of Acinetobacter Strains Recovered from South Australian Aquatic Samples provides Insights into the Circulation of Antibiotic Resistance determinants in the Environment.</title>
        <authorList>
            <person name="Tobin L."/>
            <person name="Jarocki V.M."/>
            <person name="Kenyon J."/>
            <person name="Drigo B."/>
            <person name="Donner E."/>
            <person name="Djordjevic S.P."/>
            <person name="Hamidian M."/>
        </authorList>
    </citation>
    <scope>NUCLEOTIDE SEQUENCE [LARGE SCALE GENOMIC DNA]</scope>
    <source>
        <strain evidence="1 2">SAAc652</strain>
    </source>
</reference>
<evidence type="ECO:0000313" key="2">
    <source>
        <dbReference type="Proteomes" id="UP001278188"/>
    </source>
</evidence>
<comment type="caution">
    <text evidence="1">The sequence shown here is derived from an EMBL/GenBank/DDBJ whole genome shotgun (WGS) entry which is preliminary data.</text>
</comment>
<evidence type="ECO:0000313" key="1">
    <source>
        <dbReference type="EMBL" id="MDV2470472.1"/>
    </source>
</evidence>
<organism evidence="1 2">
    <name type="scientific">Acinetobacter chinensis</name>
    <dbReference type="NCBI Taxonomy" id="2004650"/>
    <lineage>
        <taxon>Bacteria</taxon>
        <taxon>Pseudomonadati</taxon>
        <taxon>Pseudomonadota</taxon>
        <taxon>Gammaproteobacteria</taxon>
        <taxon>Moraxellales</taxon>
        <taxon>Moraxellaceae</taxon>
        <taxon>Acinetobacter</taxon>
    </lineage>
</organism>
<dbReference type="RefSeq" id="WP_317085162.1">
    <property type="nucleotide sequence ID" value="NZ_JASVDY010000009.1"/>
</dbReference>
<accession>A0ABU3WKU8</accession>
<gene>
    <name evidence="1" type="ORF">QR674_15970</name>
</gene>
<dbReference type="EMBL" id="JASVDY010000009">
    <property type="protein sequence ID" value="MDV2470472.1"/>
    <property type="molecule type" value="Genomic_DNA"/>
</dbReference>
<proteinExistence type="predicted"/>